<proteinExistence type="predicted"/>
<dbReference type="SMART" id="SM00267">
    <property type="entry name" value="GGDEF"/>
    <property type="match status" value="1"/>
</dbReference>
<dbReference type="InterPro" id="IPR003018">
    <property type="entry name" value="GAF"/>
</dbReference>
<dbReference type="SMART" id="SM00065">
    <property type="entry name" value="GAF"/>
    <property type="match status" value="1"/>
</dbReference>
<dbReference type="EMBL" id="RWKW01000159">
    <property type="protein sequence ID" value="RST79472.1"/>
    <property type="molecule type" value="Genomic_DNA"/>
</dbReference>
<dbReference type="InterPro" id="IPR000160">
    <property type="entry name" value="GGDEF_dom"/>
</dbReference>
<dbReference type="SUPFAM" id="SSF141868">
    <property type="entry name" value="EAL domain-like"/>
    <property type="match status" value="1"/>
</dbReference>
<dbReference type="InterPro" id="IPR050706">
    <property type="entry name" value="Cyclic-di-GMP_PDE-like"/>
</dbReference>
<dbReference type="CDD" id="cd01949">
    <property type="entry name" value="GGDEF"/>
    <property type="match status" value="1"/>
</dbReference>
<dbReference type="AlphaFoldDB" id="A0A3R9ZW18"/>
<dbReference type="OrthoDB" id="9814202at2"/>
<sequence length="623" mass="67525">MKANAFAEEASTSLVDLQSDIIDKIAFGETLTAVAETLCREAEKIVPEAICSILRITPDGRLLTLAAPSLPQHYSSAIDGVSIGPAAGSCGTAAFFGAAIEATDIETDPRWTEYKALALPIGLRACWSSPIRARDGRVVGTFALYFRTPRGPGDVEREVVSHCTHLCAIAFEHDETVRRMQEMAYVDLLSGLPNRASFLDRVASLTRTGDQPFSLILIDLDHLKDVNDTLGHAGGDALIRAVADRLRSVDPSFEPHRLGGDEFAILLPGQGDEAAMADAANRLIEAVRHPLTFNGETITPFVTAGGAIFEGPRQSAETLCQNADFALYHGKAESRGSFVPYRQDMRSAMTQRVQAIREIEDALADRRILAYYQPIVRIDTGEIVGLEALARIRMPDGRVVAAGPFQKAMTDARIARTLTDHMLATVSADIREWLSLGIPFQHVGVNVTSADFSQGDLESRIYAAFAAADVPLRHVILEINETVYMGGQDKRVARAAEGLRSKGMRVALDDFGTGHASLTHLRDFPVDIIKIDKSFVERIVDDRPSLAIVQALVEVARKLDIRVVAEGIETLQQNETLLSLGCVLGQGFLYSRAVSAAVATGLLQQHAQRNGDAVAVLPLRARA</sequence>
<name>A0A3R9ZW18_9HYPH</name>
<dbReference type="SUPFAM" id="SSF55073">
    <property type="entry name" value="Nucleotide cyclase"/>
    <property type="match status" value="1"/>
</dbReference>
<dbReference type="NCBIfam" id="TIGR00254">
    <property type="entry name" value="GGDEF"/>
    <property type="match status" value="1"/>
</dbReference>
<dbReference type="PROSITE" id="PS50883">
    <property type="entry name" value="EAL"/>
    <property type="match status" value="1"/>
</dbReference>
<protein>
    <submittedName>
        <fullName evidence="3">EAL domain-containing protein</fullName>
    </submittedName>
</protein>
<dbReference type="Gene3D" id="3.30.450.40">
    <property type="match status" value="1"/>
</dbReference>
<feature type="domain" description="GGDEF" evidence="2">
    <location>
        <begin position="211"/>
        <end position="343"/>
    </location>
</feature>
<dbReference type="Gene3D" id="3.30.70.270">
    <property type="match status" value="1"/>
</dbReference>
<dbReference type="Pfam" id="PF00990">
    <property type="entry name" value="GGDEF"/>
    <property type="match status" value="1"/>
</dbReference>
<organism evidence="3 4">
    <name type="scientific">Aquibium carbonis</name>
    <dbReference type="NCBI Taxonomy" id="2495581"/>
    <lineage>
        <taxon>Bacteria</taxon>
        <taxon>Pseudomonadati</taxon>
        <taxon>Pseudomonadota</taxon>
        <taxon>Alphaproteobacteria</taxon>
        <taxon>Hyphomicrobiales</taxon>
        <taxon>Phyllobacteriaceae</taxon>
        <taxon>Aquibium</taxon>
    </lineage>
</organism>
<evidence type="ECO:0000259" key="1">
    <source>
        <dbReference type="PROSITE" id="PS50883"/>
    </source>
</evidence>
<dbReference type="PROSITE" id="PS50887">
    <property type="entry name" value="GGDEF"/>
    <property type="match status" value="1"/>
</dbReference>
<dbReference type="InterPro" id="IPR029787">
    <property type="entry name" value="Nucleotide_cyclase"/>
</dbReference>
<dbReference type="GO" id="GO:0071111">
    <property type="term" value="F:cyclic-guanylate-specific phosphodiesterase activity"/>
    <property type="evidence" value="ECO:0007669"/>
    <property type="project" value="InterPro"/>
</dbReference>
<dbReference type="InterPro" id="IPR029016">
    <property type="entry name" value="GAF-like_dom_sf"/>
</dbReference>
<dbReference type="Proteomes" id="UP000278398">
    <property type="component" value="Unassembled WGS sequence"/>
</dbReference>
<dbReference type="RefSeq" id="WP_126702656.1">
    <property type="nucleotide sequence ID" value="NZ_RWKW01000159.1"/>
</dbReference>
<evidence type="ECO:0000313" key="3">
    <source>
        <dbReference type="EMBL" id="RST79472.1"/>
    </source>
</evidence>
<gene>
    <name evidence="3" type="ORF">EJC49_25080</name>
</gene>
<dbReference type="PANTHER" id="PTHR33121:SF70">
    <property type="entry name" value="SIGNALING PROTEIN YKOW"/>
    <property type="match status" value="1"/>
</dbReference>
<accession>A0A3R9ZW18</accession>
<feature type="domain" description="EAL" evidence="1">
    <location>
        <begin position="352"/>
        <end position="607"/>
    </location>
</feature>
<dbReference type="Pfam" id="PF13185">
    <property type="entry name" value="GAF_2"/>
    <property type="match status" value="1"/>
</dbReference>
<evidence type="ECO:0000313" key="4">
    <source>
        <dbReference type="Proteomes" id="UP000278398"/>
    </source>
</evidence>
<dbReference type="SUPFAM" id="SSF55781">
    <property type="entry name" value="GAF domain-like"/>
    <property type="match status" value="1"/>
</dbReference>
<reference evidence="3 4" key="1">
    <citation type="submission" date="2018-12" db="EMBL/GenBank/DDBJ databases">
        <title>Mesorhizobium carbonis sp. nov., isolated from coal mine water.</title>
        <authorList>
            <person name="Xin W."/>
            <person name="Xu Z."/>
            <person name="Xiang F."/>
            <person name="Zhang J."/>
            <person name="Xi L."/>
            <person name="Liu J."/>
        </authorList>
    </citation>
    <scope>NUCLEOTIDE SEQUENCE [LARGE SCALE GENOMIC DNA]</scope>
    <source>
        <strain evidence="3 4">B2.3</strain>
    </source>
</reference>
<evidence type="ECO:0000259" key="2">
    <source>
        <dbReference type="PROSITE" id="PS50887"/>
    </source>
</evidence>
<dbReference type="CDD" id="cd01948">
    <property type="entry name" value="EAL"/>
    <property type="match status" value="1"/>
</dbReference>
<dbReference type="SMART" id="SM00052">
    <property type="entry name" value="EAL"/>
    <property type="match status" value="1"/>
</dbReference>
<keyword evidence="4" id="KW-1185">Reference proteome</keyword>
<dbReference type="Pfam" id="PF00563">
    <property type="entry name" value="EAL"/>
    <property type="match status" value="1"/>
</dbReference>
<comment type="caution">
    <text evidence="3">The sequence shown here is derived from an EMBL/GenBank/DDBJ whole genome shotgun (WGS) entry which is preliminary data.</text>
</comment>
<dbReference type="InterPro" id="IPR035919">
    <property type="entry name" value="EAL_sf"/>
</dbReference>
<dbReference type="InterPro" id="IPR001633">
    <property type="entry name" value="EAL_dom"/>
</dbReference>
<dbReference type="PANTHER" id="PTHR33121">
    <property type="entry name" value="CYCLIC DI-GMP PHOSPHODIESTERASE PDEF"/>
    <property type="match status" value="1"/>
</dbReference>
<dbReference type="Gene3D" id="3.20.20.450">
    <property type="entry name" value="EAL domain"/>
    <property type="match status" value="1"/>
</dbReference>
<dbReference type="InterPro" id="IPR043128">
    <property type="entry name" value="Rev_trsase/Diguanyl_cyclase"/>
</dbReference>